<reference evidence="2 3" key="1">
    <citation type="submission" date="2017-12" db="EMBL/GenBank/DDBJ databases">
        <title>Comparative genomics of Botrytis spp.</title>
        <authorList>
            <person name="Valero-Jimenez C.A."/>
            <person name="Tapia P."/>
            <person name="Veloso J."/>
            <person name="Silva-Moreno E."/>
            <person name="Staats M."/>
            <person name="Valdes J.H."/>
            <person name="Van Kan J.A.L."/>
        </authorList>
    </citation>
    <scope>NUCLEOTIDE SEQUENCE [LARGE SCALE GENOMIC DNA]</scope>
    <source>
        <strain evidence="2 3">Bt9001</strain>
    </source>
</reference>
<evidence type="ECO:0000313" key="2">
    <source>
        <dbReference type="EMBL" id="TGO09511.1"/>
    </source>
</evidence>
<comment type="caution">
    <text evidence="2">The sequence shown here is derived from an EMBL/GenBank/DDBJ whole genome shotgun (WGS) entry which is preliminary data.</text>
</comment>
<feature type="domain" description="Heterokaryon incompatibility" evidence="1">
    <location>
        <begin position="78"/>
        <end position="183"/>
    </location>
</feature>
<proteinExistence type="predicted"/>
<dbReference type="PANTHER" id="PTHR33112:SF10">
    <property type="entry name" value="TOL"/>
    <property type="match status" value="1"/>
</dbReference>
<dbReference type="Pfam" id="PF06985">
    <property type="entry name" value="HET"/>
    <property type="match status" value="1"/>
</dbReference>
<dbReference type="AlphaFoldDB" id="A0A4Z1EJI2"/>
<sequence length="241" mass="26926">MLRRFGAVEEVQSLITVESCADIIQRWIKDCCDNHKICPAKEGSLPFVPARLLDLSGRQGEPIRLVATPDTVDASTPYATLSHCWGKIAFIQTLGHNIEKFNTGIKICELPNTFVHVVNVLRLLTIRYVWIDSLCIIQDDVADWQEQATQMAKIYSKAWLNIAATAAVDSTGGCLSPRSLKHGLISDPKGVPIITNNDVFTSKQVYIRPSFHPIHQRLNTHSRGYDEDPLDHDITPLLSRA</sequence>
<dbReference type="Proteomes" id="UP000297777">
    <property type="component" value="Unassembled WGS sequence"/>
</dbReference>
<dbReference type="OrthoDB" id="8300194at2759"/>
<dbReference type="EMBL" id="PQXH01000163">
    <property type="protein sequence ID" value="TGO09511.1"/>
    <property type="molecule type" value="Genomic_DNA"/>
</dbReference>
<organism evidence="2 3">
    <name type="scientific">Botrytis tulipae</name>
    <dbReference type="NCBI Taxonomy" id="87230"/>
    <lineage>
        <taxon>Eukaryota</taxon>
        <taxon>Fungi</taxon>
        <taxon>Dikarya</taxon>
        <taxon>Ascomycota</taxon>
        <taxon>Pezizomycotina</taxon>
        <taxon>Leotiomycetes</taxon>
        <taxon>Helotiales</taxon>
        <taxon>Sclerotiniaceae</taxon>
        <taxon>Botrytis</taxon>
    </lineage>
</organism>
<keyword evidence="3" id="KW-1185">Reference proteome</keyword>
<evidence type="ECO:0000259" key="1">
    <source>
        <dbReference type="Pfam" id="PF06985"/>
    </source>
</evidence>
<gene>
    <name evidence="2" type="ORF">BTUL_0163g00210</name>
</gene>
<evidence type="ECO:0000313" key="3">
    <source>
        <dbReference type="Proteomes" id="UP000297777"/>
    </source>
</evidence>
<dbReference type="InterPro" id="IPR010730">
    <property type="entry name" value="HET"/>
</dbReference>
<protein>
    <recommendedName>
        <fullName evidence="1">Heterokaryon incompatibility domain-containing protein</fullName>
    </recommendedName>
</protein>
<dbReference type="PANTHER" id="PTHR33112">
    <property type="entry name" value="DOMAIN PROTEIN, PUTATIVE-RELATED"/>
    <property type="match status" value="1"/>
</dbReference>
<name>A0A4Z1EJI2_9HELO</name>
<accession>A0A4Z1EJI2</accession>